<dbReference type="InterPro" id="IPR005151">
    <property type="entry name" value="Tail-specific_protease"/>
</dbReference>
<keyword evidence="3" id="KW-0378">Hydrolase</keyword>
<name>A0A1A7BFB2_9SPHN</name>
<evidence type="ECO:0000256" key="1">
    <source>
        <dbReference type="SAM" id="SignalP"/>
    </source>
</evidence>
<comment type="caution">
    <text evidence="3">The sequence shown here is derived from an EMBL/GenBank/DDBJ whole genome shotgun (WGS) entry which is preliminary data.</text>
</comment>
<dbReference type="Gene3D" id="3.30.750.44">
    <property type="match status" value="1"/>
</dbReference>
<dbReference type="PANTHER" id="PTHR32060:SF30">
    <property type="entry name" value="CARBOXY-TERMINAL PROCESSING PROTEASE CTPA"/>
    <property type="match status" value="1"/>
</dbReference>
<dbReference type="GO" id="GO:0008236">
    <property type="term" value="F:serine-type peptidase activity"/>
    <property type="evidence" value="ECO:0007669"/>
    <property type="project" value="InterPro"/>
</dbReference>
<dbReference type="STRING" id="1300349.I603_1587"/>
<sequence length="346" mass="37448">MMKILHLALVLAGLCGGFPATAQSSQDRPFEPQNFAHLGARIERAYAVEPDRAMLENALIQKSRALELDRPRFDQCLDEADENPAFRESLAGITGAVWNCVSRASSSEDHALYAHDLTQALLEALGQGNELIGPESLDALSAQAPGERARECCALSVTDDRIVLRIANGYGQLPTQEWRKVIENYRPARAVVLDLRDDTGGALPELAELADLFLSSGIIVETVGRSPRENARYSARLPDATNGLPIVVLVSERTTQGGEILAASLQDNGRARILGVQTSGQSLIRSVYPIGRHYAFTLVTAVTRRPSGQVIAGNGVTPDCRIDPARADLVDWAVRYAKGEVLCPLD</sequence>
<dbReference type="SMART" id="SM00245">
    <property type="entry name" value="TSPc"/>
    <property type="match status" value="1"/>
</dbReference>
<keyword evidence="4" id="KW-1185">Reference proteome</keyword>
<dbReference type="GO" id="GO:0007165">
    <property type="term" value="P:signal transduction"/>
    <property type="evidence" value="ECO:0007669"/>
    <property type="project" value="TreeGrafter"/>
</dbReference>
<dbReference type="GO" id="GO:0006508">
    <property type="term" value="P:proteolysis"/>
    <property type="evidence" value="ECO:0007669"/>
    <property type="project" value="UniProtKB-KW"/>
</dbReference>
<dbReference type="Proteomes" id="UP000092484">
    <property type="component" value="Unassembled WGS sequence"/>
</dbReference>
<feature type="signal peptide" evidence="1">
    <location>
        <begin position="1"/>
        <end position="22"/>
    </location>
</feature>
<dbReference type="GO" id="GO:0030288">
    <property type="term" value="C:outer membrane-bounded periplasmic space"/>
    <property type="evidence" value="ECO:0007669"/>
    <property type="project" value="TreeGrafter"/>
</dbReference>
<dbReference type="InterPro" id="IPR029045">
    <property type="entry name" value="ClpP/crotonase-like_dom_sf"/>
</dbReference>
<dbReference type="SUPFAM" id="SSF52096">
    <property type="entry name" value="ClpP/crotonase"/>
    <property type="match status" value="1"/>
</dbReference>
<dbReference type="EMBL" id="LZYB01000003">
    <property type="protein sequence ID" value="OBV11179.1"/>
    <property type="molecule type" value="Genomic_DNA"/>
</dbReference>
<protein>
    <submittedName>
        <fullName evidence="3">Carboxyl-terminal protease</fullName>
    </submittedName>
</protein>
<feature type="domain" description="Tail specific protease" evidence="2">
    <location>
        <begin position="136"/>
        <end position="323"/>
    </location>
</feature>
<dbReference type="GO" id="GO:0004175">
    <property type="term" value="F:endopeptidase activity"/>
    <property type="evidence" value="ECO:0007669"/>
    <property type="project" value="TreeGrafter"/>
</dbReference>
<keyword evidence="3" id="KW-0645">Protease</keyword>
<dbReference type="Pfam" id="PF03572">
    <property type="entry name" value="Peptidase_S41"/>
    <property type="match status" value="1"/>
</dbReference>
<evidence type="ECO:0000259" key="2">
    <source>
        <dbReference type="SMART" id="SM00245"/>
    </source>
</evidence>
<dbReference type="AlphaFoldDB" id="A0A1A7BFB2"/>
<gene>
    <name evidence="3" type="ORF">I603_1587</name>
</gene>
<keyword evidence="1" id="KW-0732">Signal</keyword>
<dbReference type="CDD" id="cd06567">
    <property type="entry name" value="Peptidase_S41"/>
    <property type="match status" value="1"/>
</dbReference>
<dbReference type="Gene3D" id="3.90.226.10">
    <property type="entry name" value="2-enoyl-CoA Hydratase, Chain A, domain 1"/>
    <property type="match status" value="1"/>
</dbReference>
<evidence type="ECO:0000313" key="4">
    <source>
        <dbReference type="Proteomes" id="UP000092484"/>
    </source>
</evidence>
<evidence type="ECO:0000313" key="3">
    <source>
        <dbReference type="EMBL" id="OBV11179.1"/>
    </source>
</evidence>
<dbReference type="PANTHER" id="PTHR32060">
    <property type="entry name" value="TAIL-SPECIFIC PROTEASE"/>
    <property type="match status" value="1"/>
</dbReference>
<feature type="chain" id="PRO_5008355041" evidence="1">
    <location>
        <begin position="23"/>
        <end position="346"/>
    </location>
</feature>
<accession>A0A1A7BFB2</accession>
<reference evidence="3 4" key="1">
    <citation type="submission" date="2016-06" db="EMBL/GenBank/DDBJ databases">
        <title>Genome sequence of Porphyrobacter dokdonensis DSW-74.</title>
        <authorList>
            <person name="Kim J.F."/>
            <person name="Song J.Y."/>
        </authorList>
    </citation>
    <scope>NUCLEOTIDE SEQUENCE [LARGE SCALE GENOMIC DNA]</scope>
    <source>
        <strain evidence="3 4">DSW-74</strain>
    </source>
</reference>
<proteinExistence type="predicted"/>
<organism evidence="3 4">
    <name type="scientific">Erythrobacter dokdonensis DSW-74</name>
    <dbReference type="NCBI Taxonomy" id="1300349"/>
    <lineage>
        <taxon>Bacteria</taxon>
        <taxon>Pseudomonadati</taxon>
        <taxon>Pseudomonadota</taxon>
        <taxon>Alphaproteobacteria</taxon>
        <taxon>Sphingomonadales</taxon>
        <taxon>Erythrobacteraceae</taxon>
        <taxon>Erythrobacter/Porphyrobacter group</taxon>
        <taxon>Erythrobacter</taxon>
    </lineage>
</organism>